<proteinExistence type="predicted"/>
<keyword evidence="3" id="KW-1185">Reference proteome</keyword>
<feature type="compositionally biased region" description="Polar residues" evidence="1">
    <location>
        <begin position="8"/>
        <end position="21"/>
    </location>
</feature>
<protein>
    <submittedName>
        <fullName evidence="2">Uncharacterized protein</fullName>
    </submittedName>
</protein>
<evidence type="ECO:0000313" key="2">
    <source>
        <dbReference type="EMBL" id="OZG49849.1"/>
    </source>
</evidence>
<accession>A0A261ESL5</accession>
<dbReference type="AlphaFoldDB" id="A0A261ESL5"/>
<dbReference type="Proteomes" id="UP000216004">
    <property type="component" value="Unassembled WGS sequence"/>
</dbReference>
<dbReference type="EMBL" id="MWWS01000004">
    <property type="protein sequence ID" value="OZG49849.1"/>
    <property type="molecule type" value="Genomic_DNA"/>
</dbReference>
<reference evidence="2 3" key="1">
    <citation type="journal article" date="2017" name="BMC Genomics">
        <title>Comparative genomic and phylogenomic analyses of the Bifidobacteriaceae family.</title>
        <authorList>
            <person name="Lugli G.A."/>
            <person name="Milani C."/>
            <person name="Turroni F."/>
            <person name="Duranti S."/>
            <person name="Mancabelli L."/>
            <person name="Mangifesta M."/>
            <person name="Ferrario C."/>
            <person name="Modesto M."/>
            <person name="Mattarelli P."/>
            <person name="Jiri K."/>
            <person name="van Sinderen D."/>
            <person name="Ventura M."/>
        </authorList>
    </citation>
    <scope>NUCLEOTIDE SEQUENCE [LARGE SCALE GENOMIC DNA]</scope>
    <source>
        <strain evidence="2 3">DSM 22924</strain>
    </source>
</reference>
<organism evidence="2 3">
    <name type="scientific">Bombiscardovia coagulans</name>
    <dbReference type="NCBI Taxonomy" id="686666"/>
    <lineage>
        <taxon>Bacteria</taxon>
        <taxon>Bacillati</taxon>
        <taxon>Actinomycetota</taxon>
        <taxon>Actinomycetes</taxon>
        <taxon>Bifidobacteriales</taxon>
        <taxon>Bifidobacteriaceae</taxon>
        <taxon>Bombiscardovia</taxon>
    </lineage>
</organism>
<evidence type="ECO:0000313" key="3">
    <source>
        <dbReference type="Proteomes" id="UP000216004"/>
    </source>
</evidence>
<evidence type="ECO:0000256" key="1">
    <source>
        <dbReference type="SAM" id="MobiDB-lite"/>
    </source>
</evidence>
<feature type="region of interest" description="Disordered" evidence="1">
    <location>
        <begin position="1"/>
        <end position="21"/>
    </location>
</feature>
<name>A0A261ESL5_9BIFI</name>
<comment type="caution">
    <text evidence="2">The sequence shown here is derived from an EMBL/GenBank/DDBJ whole genome shotgun (WGS) entry which is preliminary data.</text>
</comment>
<sequence>MGEDDSRTLPSSPTGVPSSQAERIETGMDILTDNISPYWLADPLIAQANRKTVTRMVYGNQQVPLSYITGLPSCPLPVLTVEGATPEHNMFNGLYALPFIYLPEEIWLRRPGELLAVYHMRIIIALDMLNLLTVEDGLWFTPIPEAPNTPEQVNRFTRCYTRQHTSNEFNTIRNRIAEQMTQTWPEGYSFEQEWQFADSLADLSMRGSAVLMAQRALALSMEGGQTAEYAVSLLREAQACYGAYFNPTSMDPHSVREWMTAHRDDAYNLFDQLVTVGLERQEVANTVREVLDD</sequence>
<gene>
    <name evidence="2" type="ORF">BOCO_0366</name>
</gene>